<dbReference type="Bgee" id="WBGene00009173">
    <property type="expression patterns" value="Expressed in adult organism and 3 other cell types or tissues"/>
</dbReference>
<evidence type="ECO:0000259" key="1">
    <source>
        <dbReference type="Pfam" id="PF24467"/>
    </source>
</evidence>
<organism evidence="2 3">
    <name type="scientific">Caenorhabditis elegans</name>
    <dbReference type="NCBI Taxonomy" id="6239"/>
    <lineage>
        <taxon>Eukaryota</taxon>
        <taxon>Metazoa</taxon>
        <taxon>Ecdysozoa</taxon>
        <taxon>Nematoda</taxon>
        <taxon>Chromadorea</taxon>
        <taxon>Rhabditida</taxon>
        <taxon>Rhabditina</taxon>
        <taxon>Rhabditomorpha</taxon>
        <taxon>Rhabditoidea</taxon>
        <taxon>Rhabditidae</taxon>
        <taxon>Peloderinae</taxon>
        <taxon>Caenorhabditis</taxon>
    </lineage>
</organism>
<dbReference type="InterPro" id="IPR038946">
    <property type="entry name" value="FBXO47"/>
</dbReference>
<reference evidence="2 3" key="1">
    <citation type="journal article" date="1998" name="Science">
        <title>Genome sequence of the nematode C. elegans: a platform for investigating biology.</title>
        <authorList>
            <consortium name="The C. elegans sequencing consortium"/>
            <person name="Sulson J.E."/>
            <person name="Waterston R."/>
        </authorList>
    </citation>
    <scope>NUCLEOTIDE SEQUENCE [LARGE SCALE GENOMIC DNA]</scope>
    <source>
        <strain evidence="2 3">Bristol N2</strain>
    </source>
</reference>
<dbReference type="Pfam" id="PF24467">
    <property type="entry name" value="ARM_FBXO47"/>
    <property type="match status" value="1"/>
</dbReference>
<dbReference type="SMR" id="A0A1X7RBI1"/>
<dbReference type="PANTHER" id="PTHR34098:SF1">
    <property type="entry name" value="F-BOX ONLY PROTEIN 47"/>
    <property type="match status" value="1"/>
</dbReference>
<dbReference type="OrthoDB" id="5785977at2759"/>
<dbReference type="AlphaFoldDB" id="A0A1X7RBI1"/>
<dbReference type="EMBL" id="BX284601">
    <property type="protein sequence ID" value="SMQ11441.1"/>
    <property type="molecule type" value="Genomic_DNA"/>
</dbReference>
<dbReference type="AGR" id="WB:WBGene00009173"/>
<dbReference type="Proteomes" id="UP000001940">
    <property type="component" value="Chromosome I"/>
</dbReference>
<evidence type="ECO:0000313" key="3">
    <source>
        <dbReference type="Proteomes" id="UP000001940"/>
    </source>
</evidence>
<dbReference type="KEGG" id="cel:CELE_F26H9.1"/>
<dbReference type="WormBase" id="F26H9.1b">
    <property type="protein sequence ID" value="CE52013"/>
    <property type="gene ID" value="WBGene00009173"/>
    <property type="gene designation" value="prom-1"/>
</dbReference>
<accession>A0A1X7RBI1</accession>
<dbReference type="RefSeq" id="NP_001368645.1">
    <property type="nucleotide sequence ID" value="NM_001381021.1"/>
</dbReference>
<protein>
    <submittedName>
        <fullName evidence="2">DUF305 domain-containing protein</fullName>
    </submittedName>
</protein>
<evidence type="ECO:0000313" key="2">
    <source>
        <dbReference type="EMBL" id="SMQ11441.1"/>
    </source>
</evidence>
<dbReference type="GeneID" id="185001"/>
<sequence>MSTFVALNVLEPELVPIGVVARMNRNHEDEAGDIICTMKMLLHRWDMDVYGVMESIIDTIKAVLKPYQRRILFDRCWDWHQRNIDEHRNQMGHFSDIRAEIESQIEVMPVLMKLL</sequence>
<dbReference type="CTD" id="185001"/>
<evidence type="ECO:0000313" key="4">
    <source>
        <dbReference type="WormBase" id="F26H9.1b"/>
    </source>
</evidence>
<feature type="domain" description="FBXO47 ARM repeats region" evidence="1">
    <location>
        <begin position="7"/>
        <end position="114"/>
    </location>
</feature>
<proteinExistence type="predicted"/>
<gene>
    <name evidence="2 4" type="primary">prom-1</name>
    <name evidence="2" type="ORF">CELE_F26H9.1</name>
    <name evidence="4" type="ORF">F26H9.1</name>
</gene>
<keyword evidence="3" id="KW-1185">Reference proteome</keyword>
<dbReference type="PANTHER" id="PTHR34098">
    <property type="entry name" value="F-BOX ONLY PROTEIN 47"/>
    <property type="match status" value="1"/>
</dbReference>
<dbReference type="InterPro" id="IPR056622">
    <property type="entry name" value="ARM_FBXO47"/>
</dbReference>
<dbReference type="ExpressionAtlas" id="A0A1X7RBI1">
    <property type="expression patterns" value="baseline and differential"/>
</dbReference>
<name>A0A1X7RBI1_CAEEL</name>